<dbReference type="WBParaSite" id="SMTH1_103440.1">
    <property type="protein sequence ID" value="SMTH1_103440.1"/>
    <property type="gene ID" value="SMTH1_103440"/>
</dbReference>
<reference evidence="2" key="1">
    <citation type="submission" date="2023-11" db="UniProtKB">
        <authorList>
            <consortium name="WormBaseParasite"/>
        </authorList>
    </citation>
    <scope>IDENTIFICATION</scope>
</reference>
<sequence>MYNISKFFAALESSLKTSRISEETKQEIRQTIVPLTQWMKENKQPTPQEQKALKELRTGKDTVIVPADKGRTTVIMDKEEYVEKAEELIEYKSAYKLMDINPVKRLDNRISKTLNKLIKAGEITKQDQWRMKSNGPVLPRFYSRPKIHKPNIPLHPIVALPGTPTYNLSREISRILKHLVDSANHSIKSPKQFLDQIKNIKTNDDELMISFDVTVLFTSNELNLVKETLSLLLTNDAHLAKYTKLQSQSLLELIDLCLTTYFQFNNKIYEQIKGTPMGIE</sequence>
<accession>A0AA85ARI1</accession>
<dbReference type="PANTHER" id="PTHR21301">
    <property type="entry name" value="REVERSE TRANSCRIPTASE"/>
    <property type="match status" value="1"/>
</dbReference>
<name>A0AA85ARI1_9TREM</name>
<evidence type="ECO:0000313" key="1">
    <source>
        <dbReference type="Proteomes" id="UP000050791"/>
    </source>
</evidence>
<dbReference type="Proteomes" id="UP000050791">
    <property type="component" value="Unassembled WGS sequence"/>
</dbReference>
<evidence type="ECO:0008006" key="3">
    <source>
        <dbReference type="Google" id="ProtNLM"/>
    </source>
</evidence>
<dbReference type="AlphaFoldDB" id="A0AA85ARI1"/>
<dbReference type="PANTHER" id="PTHR21301:SF10">
    <property type="entry name" value="REVERSE TRANSCRIPTASE DOMAIN-CONTAINING PROTEIN"/>
    <property type="match status" value="1"/>
</dbReference>
<proteinExistence type="predicted"/>
<protein>
    <recommendedName>
        <fullName evidence="3">Reverse transcriptase domain-containing protein</fullName>
    </recommendedName>
</protein>
<evidence type="ECO:0000313" key="2">
    <source>
        <dbReference type="WBParaSite" id="SMTH1_103440.1"/>
    </source>
</evidence>
<organism evidence="1 2">
    <name type="scientific">Schistosoma mattheei</name>
    <dbReference type="NCBI Taxonomy" id="31246"/>
    <lineage>
        <taxon>Eukaryota</taxon>
        <taxon>Metazoa</taxon>
        <taxon>Spiralia</taxon>
        <taxon>Lophotrochozoa</taxon>
        <taxon>Platyhelminthes</taxon>
        <taxon>Trematoda</taxon>
        <taxon>Digenea</taxon>
        <taxon>Strigeidida</taxon>
        <taxon>Schistosomatoidea</taxon>
        <taxon>Schistosomatidae</taxon>
        <taxon>Schistosoma</taxon>
    </lineage>
</organism>